<sequence length="93" mass="9906">MPARAFFDNIGSCVTFALIGTAWNIAAIGLSLWAISLTGLFEVEMSVLHLLLFGSLIADVDPVAVIVIFESMGVNELLYISVFGESLLNDGIA</sequence>
<organism evidence="1 2">
    <name type="scientific">Panagrolaimus sp. JU765</name>
    <dbReference type="NCBI Taxonomy" id="591449"/>
    <lineage>
        <taxon>Eukaryota</taxon>
        <taxon>Metazoa</taxon>
        <taxon>Ecdysozoa</taxon>
        <taxon>Nematoda</taxon>
        <taxon>Chromadorea</taxon>
        <taxon>Rhabditida</taxon>
        <taxon>Tylenchina</taxon>
        <taxon>Panagrolaimomorpha</taxon>
        <taxon>Panagrolaimoidea</taxon>
        <taxon>Panagrolaimidae</taxon>
        <taxon>Panagrolaimus</taxon>
    </lineage>
</organism>
<proteinExistence type="predicted"/>
<dbReference type="WBParaSite" id="JU765_v2.g15145.t1">
    <property type="protein sequence ID" value="JU765_v2.g15145.t1"/>
    <property type="gene ID" value="JU765_v2.g15145"/>
</dbReference>
<protein>
    <submittedName>
        <fullName evidence="2">Cation/H+ exchanger domain-containing protein</fullName>
    </submittedName>
</protein>
<dbReference type="Proteomes" id="UP000887576">
    <property type="component" value="Unplaced"/>
</dbReference>
<reference evidence="2" key="1">
    <citation type="submission" date="2025-08" db="UniProtKB">
        <authorList>
            <consortium name="WormBaseParasite"/>
        </authorList>
    </citation>
    <scope>IDENTIFICATION</scope>
</reference>
<name>A0AC34QCZ3_9BILA</name>
<evidence type="ECO:0000313" key="2">
    <source>
        <dbReference type="WBParaSite" id="JU765_v2.g15145.t1"/>
    </source>
</evidence>
<evidence type="ECO:0000313" key="1">
    <source>
        <dbReference type="Proteomes" id="UP000887576"/>
    </source>
</evidence>
<accession>A0AC34QCZ3</accession>